<keyword evidence="3" id="KW-1185">Reference proteome</keyword>
<dbReference type="OrthoDB" id="1439983at2"/>
<dbReference type="Gene3D" id="1.20.120.450">
    <property type="entry name" value="dinb family like domain"/>
    <property type="match status" value="1"/>
</dbReference>
<protein>
    <submittedName>
        <fullName evidence="2">DinB family protein</fullName>
    </submittedName>
</protein>
<evidence type="ECO:0000313" key="2">
    <source>
        <dbReference type="EMBL" id="TYP95782.1"/>
    </source>
</evidence>
<dbReference type="InterPro" id="IPR024775">
    <property type="entry name" value="DinB-like"/>
</dbReference>
<accession>A0A5S5DLU7</accession>
<dbReference type="EMBL" id="VNHX01000010">
    <property type="protein sequence ID" value="TYP95782.1"/>
    <property type="molecule type" value="Genomic_DNA"/>
</dbReference>
<comment type="caution">
    <text evidence="2">The sequence shown here is derived from an EMBL/GenBank/DDBJ whole genome shotgun (WGS) entry which is preliminary data.</text>
</comment>
<dbReference type="AlphaFoldDB" id="A0A5S5DLU7"/>
<dbReference type="SUPFAM" id="SSF109854">
    <property type="entry name" value="DinB/YfiT-like putative metalloenzymes"/>
    <property type="match status" value="1"/>
</dbReference>
<name>A0A5S5DLU7_9SPHI</name>
<dbReference type="Pfam" id="PF12867">
    <property type="entry name" value="DinB_2"/>
    <property type="match status" value="1"/>
</dbReference>
<evidence type="ECO:0000259" key="1">
    <source>
        <dbReference type="Pfam" id="PF12867"/>
    </source>
</evidence>
<proteinExistence type="predicted"/>
<organism evidence="2 3">
    <name type="scientific">Sphingobacterium allocomposti</name>
    <dbReference type="NCBI Taxonomy" id="415956"/>
    <lineage>
        <taxon>Bacteria</taxon>
        <taxon>Pseudomonadati</taxon>
        <taxon>Bacteroidota</taxon>
        <taxon>Sphingobacteriia</taxon>
        <taxon>Sphingobacteriales</taxon>
        <taxon>Sphingobacteriaceae</taxon>
        <taxon>Sphingobacterium</taxon>
    </lineage>
</organism>
<evidence type="ECO:0000313" key="3">
    <source>
        <dbReference type="Proteomes" id="UP000325105"/>
    </source>
</evidence>
<reference evidence="2 3" key="1">
    <citation type="submission" date="2019-07" db="EMBL/GenBank/DDBJ databases">
        <title>Genomic Encyclopedia of Archaeal and Bacterial Type Strains, Phase II (KMG-II): from individual species to whole genera.</title>
        <authorList>
            <person name="Goeker M."/>
        </authorList>
    </citation>
    <scope>NUCLEOTIDE SEQUENCE [LARGE SCALE GENOMIC DNA]</scope>
    <source>
        <strain evidence="2 3">DSM 18850</strain>
    </source>
</reference>
<dbReference type="InterPro" id="IPR034660">
    <property type="entry name" value="DinB/YfiT-like"/>
</dbReference>
<gene>
    <name evidence="2" type="ORF">BC792_110110</name>
</gene>
<sequence>MNQNSSPEVWMRGPVEDVPALLQPVAHALLQMTEDVEKYIAPLDGSLLWLRPENTASVAFHIQHIGGVIDRMFTYADDRPLSEAQFDYLSNEGVFNPELTKDVLLSELKRRVAGAIGALKTIDVAELGRVRFLGRKRIPTTLIGLLFHAAEHSQRHVGQLLVTARWVRALGATEAGECAIR</sequence>
<feature type="domain" description="DinB-like" evidence="1">
    <location>
        <begin position="29"/>
        <end position="160"/>
    </location>
</feature>
<dbReference type="Proteomes" id="UP000325105">
    <property type="component" value="Unassembled WGS sequence"/>
</dbReference>